<evidence type="ECO:0000256" key="6">
    <source>
        <dbReference type="PIRSR" id="PIRSR601019-2"/>
    </source>
</evidence>
<gene>
    <name evidence="8" type="ORF">GSI_03907</name>
</gene>
<dbReference type="Proteomes" id="UP000230002">
    <property type="component" value="Unassembled WGS sequence"/>
</dbReference>
<dbReference type="InterPro" id="IPR001019">
    <property type="entry name" value="Gprotein_alpha_su"/>
</dbReference>
<dbReference type="GO" id="GO:0005834">
    <property type="term" value="C:heterotrimeric G-protein complex"/>
    <property type="evidence" value="ECO:0007669"/>
    <property type="project" value="TreeGrafter"/>
</dbReference>
<keyword evidence="4" id="KW-0807">Transducer</keyword>
<feature type="binding site" evidence="5">
    <location>
        <begin position="365"/>
        <end position="368"/>
    </location>
    <ligand>
        <name>GTP</name>
        <dbReference type="ChEBI" id="CHEBI:37565"/>
    </ligand>
</feature>
<evidence type="ECO:0000313" key="9">
    <source>
        <dbReference type="Proteomes" id="UP000230002"/>
    </source>
</evidence>
<evidence type="ECO:0000313" key="8">
    <source>
        <dbReference type="EMBL" id="PIL34196.1"/>
    </source>
</evidence>
<dbReference type="STRING" id="1077348.A0A2G8SKA7"/>
<dbReference type="EMBL" id="AYKW01000006">
    <property type="protein sequence ID" value="PIL34196.1"/>
    <property type="molecule type" value="Genomic_DNA"/>
</dbReference>
<dbReference type="PANTHER" id="PTHR10218:SF360">
    <property type="entry name" value="GUANINE NUCLEOTIDE-BINDING PROTEIN SUBUNIT ALPHA HOMOLOG"/>
    <property type="match status" value="1"/>
</dbReference>
<reference evidence="8 9" key="1">
    <citation type="journal article" date="2015" name="Sci. Rep.">
        <title>Chromosome-level genome map provides insights into diverse defense mechanisms in the medicinal fungus Ganoderma sinense.</title>
        <authorList>
            <person name="Zhu Y."/>
            <person name="Xu J."/>
            <person name="Sun C."/>
            <person name="Zhou S."/>
            <person name="Xu H."/>
            <person name="Nelson D.R."/>
            <person name="Qian J."/>
            <person name="Song J."/>
            <person name="Luo H."/>
            <person name="Xiang L."/>
            <person name="Li Y."/>
            <person name="Xu Z."/>
            <person name="Ji A."/>
            <person name="Wang L."/>
            <person name="Lu S."/>
            <person name="Hayward A."/>
            <person name="Sun W."/>
            <person name="Li X."/>
            <person name="Schwartz D.C."/>
            <person name="Wang Y."/>
            <person name="Chen S."/>
        </authorList>
    </citation>
    <scope>NUCLEOTIDE SEQUENCE [LARGE SCALE GENOMIC DNA]</scope>
    <source>
        <strain evidence="8 9">ZZ0214-1</strain>
    </source>
</reference>
<feature type="compositionally biased region" description="Basic and acidic residues" evidence="7">
    <location>
        <begin position="22"/>
        <end position="41"/>
    </location>
</feature>
<feature type="binding site" evidence="5">
    <location>
        <begin position="266"/>
        <end position="272"/>
    </location>
    <ligand>
        <name>GTP</name>
        <dbReference type="ChEBI" id="CHEBI:37565"/>
    </ligand>
</feature>
<dbReference type="PRINTS" id="PR00318">
    <property type="entry name" value="GPROTEINA"/>
</dbReference>
<evidence type="ECO:0000256" key="5">
    <source>
        <dbReference type="PIRSR" id="PIRSR601019-1"/>
    </source>
</evidence>
<dbReference type="AlphaFoldDB" id="A0A2G8SKA7"/>
<keyword evidence="6" id="KW-0460">Magnesium</keyword>
<dbReference type="GO" id="GO:0003924">
    <property type="term" value="F:GTPase activity"/>
    <property type="evidence" value="ECO:0007669"/>
    <property type="project" value="InterPro"/>
</dbReference>
<keyword evidence="9" id="KW-1185">Reference proteome</keyword>
<dbReference type="GO" id="GO:0005525">
    <property type="term" value="F:GTP binding"/>
    <property type="evidence" value="ECO:0007669"/>
    <property type="project" value="UniProtKB-KW"/>
</dbReference>
<evidence type="ECO:0000256" key="4">
    <source>
        <dbReference type="ARBA" id="ARBA00023224"/>
    </source>
</evidence>
<feature type="binding site" evidence="5">
    <location>
        <position position="426"/>
    </location>
    <ligand>
        <name>GTP</name>
        <dbReference type="ChEBI" id="CHEBI:37565"/>
    </ligand>
</feature>
<dbReference type="PANTHER" id="PTHR10218">
    <property type="entry name" value="GTP-BINDING PROTEIN ALPHA SUBUNIT"/>
    <property type="match status" value="1"/>
</dbReference>
<name>A0A2G8SKA7_9APHY</name>
<dbReference type="SMART" id="SM00275">
    <property type="entry name" value="G_alpha"/>
    <property type="match status" value="1"/>
</dbReference>
<dbReference type="SUPFAM" id="SSF47895">
    <property type="entry name" value="Transducin (alpha subunit), insertion domain"/>
    <property type="match status" value="1"/>
</dbReference>
<organism evidence="8 9">
    <name type="scientific">Ganoderma sinense ZZ0214-1</name>
    <dbReference type="NCBI Taxonomy" id="1077348"/>
    <lineage>
        <taxon>Eukaryota</taxon>
        <taxon>Fungi</taxon>
        <taxon>Dikarya</taxon>
        <taxon>Basidiomycota</taxon>
        <taxon>Agaricomycotina</taxon>
        <taxon>Agaricomycetes</taxon>
        <taxon>Polyporales</taxon>
        <taxon>Polyporaceae</taxon>
        <taxon>Ganoderma</taxon>
    </lineage>
</organism>
<feature type="binding site" evidence="6">
    <location>
        <position position="272"/>
    </location>
    <ligand>
        <name>Mg(2+)</name>
        <dbReference type="ChEBI" id="CHEBI:18420"/>
    </ligand>
</feature>
<dbReference type="GO" id="GO:0031683">
    <property type="term" value="F:G-protein beta/gamma-subunit complex binding"/>
    <property type="evidence" value="ECO:0007669"/>
    <property type="project" value="InterPro"/>
</dbReference>
<dbReference type="InterPro" id="IPR011025">
    <property type="entry name" value="GproteinA_insert"/>
</dbReference>
<dbReference type="GO" id="GO:0005737">
    <property type="term" value="C:cytoplasm"/>
    <property type="evidence" value="ECO:0007669"/>
    <property type="project" value="TreeGrafter"/>
</dbReference>
<dbReference type="FunFam" id="3.40.50.300:FF:000692">
    <property type="entry name" value="Guanine nucleotide-binding protein subunit alpha"/>
    <property type="match status" value="1"/>
</dbReference>
<keyword evidence="2 5" id="KW-0547">Nucleotide-binding</keyword>
<protein>
    <submittedName>
        <fullName evidence="8">Uncharacterized protein</fullName>
    </submittedName>
</protein>
<sequence length="454" mass="51583">MFRSMSSNNAAWPPPPPANETESDKATRLEAEHEAKRISDEIDHALEQERQELRKRRPQTKILLLGQSESGKSTMIKNFQHKFCPATFLAEAEAWRTVIHLNLVRYVNYILELLSIPAAGIQGRGHPDKDNRVLQMRLSPLKHVEVILARAISGEPFGVSSPIGDKVPSFPGRSTEVCIRGGTAWKSLVRGRESLDSSSEYTSRSSIVVDELEDARRILDACKDDIVALWKIRASEEHDLDHARYFLDNAARVADIKYTPTVEDILRARLRTIGVEEYRMSMETSMEKGVDWLFYDVGGARSQRTAWASYFEDVNAVIFLCPISCFDQQLEEDAMVNRLTDSIDLWTTVCKSKLLANAIFILLLNKADLLRAKLKAGIMFEDFVSSYRGRPNKLEHVGEYIREHMKAAHRSYSPKKRPLHVHVTCAIDTKLMSNVLNDIRDAILITVLRQTTFL</sequence>
<dbReference type="Gene3D" id="3.40.50.300">
    <property type="entry name" value="P-loop containing nucleotide triphosphate hydrolases"/>
    <property type="match status" value="2"/>
</dbReference>
<dbReference type="SUPFAM" id="SSF52540">
    <property type="entry name" value="P-loop containing nucleoside triphosphate hydrolases"/>
    <property type="match status" value="1"/>
</dbReference>
<dbReference type="GO" id="GO:0001664">
    <property type="term" value="F:G protein-coupled receptor binding"/>
    <property type="evidence" value="ECO:0007669"/>
    <property type="project" value="TreeGrafter"/>
</dbReference>
<dbReference type="OrthoDB" id="5817230at2759"/>
<dbReference type="Pfam" id="PF00503">
    <property type="entry name" value="G-alpha"/>
    <property type="match status" value="1"/>
</dbReference>
<evidence type="ECO:0000256" key="7">
    <source>
        <dbReference type="SAM" id="MobiDB-lite"/>
    </source>
</evidence>
<comment type="caution">
    <text evidence="8">The sequence shown here is derived from an EMBL/GenBank/DDBJ whole genome shotgun (WGS) entry which is preliminary data.</text>
</comment>
<keyword evidence="1 6" id="KW-0479">Metal-binding</keyword>
<evidence type="ECO:0000256" key="1">
    <source>
        <dbReference type="ARBA" id="ARBA00022723"/>
    </source>
</evidence>
<dbReference type="GO" id="GO:0046872">
    <property type="term" value="F:metal ion binding"/>
    <property type="evidence" value="ECO:0007669"/>
    <property type="project" value="UniProtKB-KW"/>
</dbReference>
<feature type="region of interest" description="Disordered" evidence="7">
    <location>
        <begin position="1"/>
        <end position="41"/>
    </location>
</feature>
<evidence type="ECO:0000256" key="2">
    <source>
        <dbReference type="ARBA" id="ARBA00022741"/>
    </source>
</evidence>
<proteinExistence type="predicted"/>
<keyword evidence="3 5" id="KW-0342">GTP-binding</keyword>
<evidence type="ECO:0000256" key="3">
    <source>
        <dbReference type="ARBA" id="ARBA00023134"/>
    </source>
</evidence>
<dbReference type="GO" id="GO:0007188">
    <property type="term" value="P:adenylate cyclase-modulating G protein-coupled receptor signaling pathway"/>
    <property type="evidence" value="ECO:0007669"/>
    <property type="project" value="TreeGrafter"/>
</dbReference>
<dbReference type="InterPro" id="IPR027417">
    <property type="entry name" value="P-loop_NTPase"/>
</dbReference>
<accession>A0A2G8SKA7</accession>
<dbReference type="PROSITE" id="PS51882">
    <property type="entry name" value="G_ALPHA"/>
    <property type="match status" value="1"/>
</dbReference>